<evidence type="ECO:0000256" key="3">
    <source>
        <dbReference type="ARBA" id="ARBA00022771"/>
    </source>
</evidence>
<dbReference type="GO" id="GO:0045944">
    <property type="term" value="P:positive regulation of transcription by RNA polymerase II"/>
    <property type="evidence" value="ECO:0007669"/>
    <property type="project" value="UniProtKB-ARBA"/>
</dbReference>
<dbReference type="GO" id="GO:0000978">
    <property type="term" value="F:RNA polymerase II cis-regulatory region sequence-specific DNA binding"/>
    <property type="evidence" value="ECO:0007669"/>
    <property type="project" value="TreeGrafter"/>
</dbReference>
<organism evidence="8 9">
    <name type="scientific">Megalurothrips usitatus</name>
    <name type="common">bean blossom thrips</name>
    <dbReference type="NCBI Taxonomy" id="439358"/>
    <lineage>
        <taxon>Eukaryota</taxon>
        <taxon>Metazoa</taxon>
        <taxon>Ecdysozoa</taxon>
        <taxon>Arthropoda</taxon>
        <taxon>Hexapoda</taxon>
        <taxon>Insecta</taxon>
        <taxon>Pterygota</taxon>
        <taxon>Neoptera</taxon>
        <taxon>Paraneoptera</taxon>
        <taxon>Thysanoptera</taxon>
        <taxon>Terebrantia</taxon>
        <taxon>Thripoidea</taxon>
        <taxon>Thripidae</taxon>
        <taxon>Megalurothrips</taxon>
    </lineage>
</organism>
<feature type="region of interest" description="Disordered" evidence="6">
    <location>
        <begin position="237"/>
        <end position="258"/>
    </location>
</feature>
<feature type="domain" description="C2H2-type" evidence="7">
    <location>
        <begin position="512"/>
        <end position="539"/>
    </location>
</feature>
<name>A0AAV7XYN0_9NEOP</name>
<evidence type="ECO:0000256" key="4">
    <source>
        <dbReference type="ARBA" id="ARBA00022833"/>
    </source>
</evidence>
<evidence type="ECO:0000256" key="6">
    <source>
        <dbReference type="SAM" id="MobiDB-lite"/>
    </source>
</evidence>
<sequence>MMELSIACPLCSQLGFPDVNTLWFTLIRATTRQLACPICHEVLCGLDKLTIHLVSHSLQDQLLQACVASNLLSAPSAFPKNTDLTSLAPMPSQDSGQATNSQSAPLASYVLINFPSVENAPGENGAHAIKEKTAIEKSLETGSTMSCPDTSLPGVVEFKAEKILSISNGTTPVVTQNVSSNCNETLEFLGSHPLRGECNYGHASPQTEKLEKPLSEWNQSASQYDLPRECGESSNSKFSSLCGSDPEPKSVTKEPLQNFPSQTSRLAVSCGICGLSFKDNNIAMLHQQLIHNFSPQNDNAFLLPSKTDERNALKQRPKRTNVSQSRDGAGSLHRYPCHICSKVFRMRGSLMVHLRVAHSPSGTAGLASRLGSSSSACSKPPLDVGKLPMQNLSLKDRKLSFTAQEEFHKTGITDQALFCQRASGFSNPLAVSKSGLEQLCVTSNQLPSQDSRSSKSPIASSSPSSSPAQSPISQVPSSEPIGSIYPCSLCNKTYSKEALLTQHLKSHESKQWECDVCFKSFTTKYFLKKHKRLHTGEMPYTCAICNKSFTFQQSYHKHLLYHSDEKPHSCNECGRAFKELSTLHNHQRIHTGEKPWACETCDVVALESKGKCFRQRVSYLVHRRIHTGAMPYQCTVCLKSFRYKVSQRTHKCVALPTTDVDTQPQSSDLLQHLLQTTPKEAGAQCHGSETSPIAAVPYKESQMLLKNQLQQINRDQDNQNQNVNLLHNVSTINSNDNSPQVSTHAGLHHQSLVMHHQSDDRETCLASQPHELMEFHLSNNETMSKAPSLSNLKPCLDVNLESASHVLQDSKNISNLSSPLSQPTPSSADFSVDMLQDILSMVMSPYSESTPSPSSQMRHLSLAGQTDDDLEAGLELRQLLYGSCDSEGNP</sequence>
<evidence type="ECO:0000259" key="7">
    <source>
        <dbReference type="PROSITE" id="PS50157"/>
    </source>
</evidence>
<dbReference type="GO" id="GO:0000981">
    <property type="term" value="F:DNA-binding transcription factor activity, RNA polymerase II-specific"/>
    <property type="evidence" value="ECO:0007669"/>
    <property type="project" value="TreeGrafter"/>
</dbReference>
<dbReference type="PROSITE" id="PS00028">
    <property type="entry name" value="ZINC_FINGER_C2H2_1"/>
    <property type="match status" value="7"/>
</dbReference>
<dbReference type="Pfam" id="PF13912">
    <property type="entry name" value="zf-C2H2_6"/>
    <property type="match status" value="1"/>
</dbReference>
<dbReference type="PANTHER" id="PTHR19818">
    <property type="entry name" value="ZINC FINGER PROTEIN ZIC AND GLI"/>
    <property type="match status" value="1"/>
</dbReference>
<dbReference type="InterPro" id="IPR013087">
    <property type="entry name" value="Znf_C2H2_type"/>
</dbReference>
<dbReference type="InterPro" id="IPR050329">
    <property type="entry name" value="GLI_C2H2-zinc-finger"/>
</dbReference>
<feature type="domain" description="C2H2-type" evidence="7">
    <location>
        <begin position="540"/>
        <end position="567"/>
    </location>
</feature>
<protein>
    <recommendedName>
        <fullName evidence="7">C2H2-type domain-containing protein</fullName>
    </recommendedName>
</protein>
<dbReference type="FunFam" id="3.30.160.60:FF:001573">
    <property type="entry name" value="Zinc finger protein 407"/>
    <property type="match status" value="1"/>
</dbReference>
<comment type="caution">
    <text evidence="8">The sequence shown here is derived from an EMBL/GenBank/DDBJ whole genome shotgun (WGS) entry which is preliminary data.</text>
</comment>
<feature type="domain" description="C2H2-type" evidence="7">
    <location>
        <begin position="485"/>
        <end position="512"/>
    </location>
</feature>
<evidence type="ECO:0000256" key="1">
    <source>
        <dbReference type="ARBA" id="ARBA00022723"/>
    </source>
</evidence>
<keyword evidence="2" id="KW-0677">Repeat</keyword>
<keyword evidence="4" id="KW-0862">Zinc</keyword>
<dbReference type="GO" id="GO:0005634">
    <property type="term" value="C:nucleus"/>
    <property type="evidence" value="ECO:0007669"/>
    <property type="project" value="UniProtKB-ARBA"/>
</dbReference>
<keyword evidence="1" id="KW-0479">Metal-binding</keyword>
<dbReference type="PROSITE" id="PS50157">
    <property type="entry name" value="ZINC_FINGER_C2H2_2"/>
    <property type="match status" value="6"/>
</dbReference>
<reference evidence="8" key="1">
    <citation type="submission" date="2022-12" db="EMBL/GenBank/DDBJ databases">
        <title>Chromosome-level genome assembly of the bean flower thrips Megalurothrips usitatus.</title>
        <authorList>
            <person name="Ma L."/>
            <person name="Liu Q."/>
            <person name="Li H."/>
            <person name="Cai W."/>
        </authorList>
    </citation>
    <scope>NUCLEOTIDE SEQUENCE</scope>
    <source>
        <strain evidence="8">Cailab_2022a</strain>
    </source>
</reference>
<keyword evidence="9" id="KW-1185">Reference proteome</keyword>
<dbReference type="FunFam" id="3.30.160.60:FF:002582">
    <property type="entry name" value="CCCTC-binding factor (zinc finger protein)"/>
    <property type="match status" value="1"/>
</dbReference>
<evidence type="ECO:0000313" key="9">
    <source>
        <dbReference type="Proteomes" id="UP001075354"/>
    </source>
</evidence>
<evidence type="ECO:0000256" key="5">
    <source>
        <dbReference type="PROSITE-ProRule" id="PRU00042"/>
    </source>
</evidence>
<dbReference type="AlphaFoldDB" id="A0AAV7XYN0"/>
<evidence type="ECO:0000256" key="2">
    <source>
        <dbReference type="ARBA" id="ARBA00022737"/>
    </source>
</evidence>
<feature type="domain" description="C2H2-type" evidence="7">
    <location>
        <begin position="568"/>
        <end position="595"/>
    </location>
</feature>
<dbReference type="FunFam" id="3.30.160.60:FF:000446">
    <property type="entry name" value="Zinc finger protein"/>
    <property type="match status" value="1"/>
</dbReference>
<evidence type="ECO:0000313" key="8">
    <source>
        <dbReference type="EMBL" id="KAJ1528772.1"/>
    </source>
</evidence>
<dbReference type="PANTHER" id="PTHR19818:SF157">
    <property type="entry name" value="C2H2-TYPE DOMAIN-CONTAINING PROTEIN"/>
    <property type="match status" value="1"/>
</dbReference>
<dbReference type="Proteomes" id="UP001075354">
    <property type="component" value="Chromosome 4"/>
</dbReference>
<gene>
    <name evidence="8" type="ORF">ONE63_007158</name>
</gene>
<proteinExistence type="predicted"/>
<accession>A0AAV7XYN0</accession>
<dbReference type="Pfam" id="PF00096">
    <property type="entry name" value="zf-C2H2"/>
    <property type="match status" value="3"/>
</dbReference>
<dbReference type="SUPFAM" id="SSF57667">
    <property type="entry name" value="beta-beta-alpha zinc fingers"/>
    <property type="match status" value="4"/>
</dbReference>
<feature type="region of interest" description="Disordered" evidence="6">
    <location>
        <begin position="445"/>
        <end position="477"/>
    </location>
</feature>
<feature type="domain" description="C2H2-type" evidence="7">
    <location>
        <begin position="335"/>
        <end position="363"/>
    </location>
</feature>
<feature type="compositionally biased region" description="Low complexity" evidence="6">
    <location>
        <begin position="454"/>
        <end position="477"/>
    </location>
</feature>
<dbReference type="Gene3D" id="3.30.160.60">
    <property type="entry name" value="Classic Zinc Finger"/>
    <property type="match status" value="6"/>
</dbReference>
<dbReference type="GO" id="GO:0008270">
    <property type="term" value="F:zinc ion binding"/>
    <property type="evidence" value="ECO:0007669"/>
    <property type="project" value="UniProtKB-KW"/>
</dbReference>
<dbReference type="EMBL" id="JAPTSV010000004">
    <property type="protein sequence ID" value="KAJ1528772.1"/>
    <property type="molecule type" value="Genomic_DNA"/>
</dbReference>
<dbReference type="SMART" id="SM00355">
    <property type="entry name" value="ZnF_C2H2"/>
    <property type="match status" value="9"/>
</dbReference>
<feature type="domain" description="C2H2-type" evidence="7">
    <location>
        <begin position="599"/>
        <end position="631"/>
    </location>
</feature>
<keyword evidence="3 5" id="KW-0863">Zinc-finger</keyword>
<dbReference type="InterPro" id="IPR036236">
    <property type="entry name" value="Znf_C2H2_sf"/>
</dbReference>